<keyword evidence="1" id="KW-0805">Transcription regulation</keyword>
<dbReference type="InterPro" id="IPR001761">
    <property type="entry name" value="Peripla_BP/Lac1_sug-bd_dom"/>
</dbReference>
<evidence type="ECO:0000256" key="2">
    <source>
        <dbReference type="ARBA" id="ARBA00023125"/>
    </source>
</evidence>
<name>A0A6L3T3E5_9HYPH</name>
<keyword evidence="6" id="KW-1185">Reference proteome</keyword>
<dbReference type="OrthoDB" id="7170131at2"/>
<dbReference type="SUPFAM" id="SSF53822">
    <property type="entry name" value="Periplasmic binding protein-like I"/>
    <property type="match status" value="1"/>
</dbReference>
<evidence type="ECO:0000256" key="1">
    <source>
        <dbReference type="ARBA" id="ARBA00023015"/>
    </source>
</evidence>
<sequence>MNVHQPRQRLVTLSDVARAAGVGESTVSRVLRKHGSFSKGTQDRVAEAVARLGYVPNRLAGSLAGSANSTGPQLVGIVIPSLTNIVFPDLLRGIAGGLDAVGFQSVIAVSDYDPEREEALIGALLSWRPAGLIVTGLEHTPGAVARLRASGVRIVEMVDTDGPGLDIVVGFSNRAVGRASAEHLLGRGYRRIGFVGHDLDRDLRAGKRLAGFAAALAAAGHPLRDREILAGPSSAAAGREALGRLLARTTDLDAVYFSNDDMALGGYFHCLAAGLSIPGRLALFGYNGLDITAAMPQPLSTIRTPRLRIGEVAAERLGAGGPAEIVDLGFELIEGATA</sequence>
<protein>
    <submittedName>
        <fullName evidence="5">LacI family DNA-binding transcriptional regulator</fullName>
    </submittedName>
</protein>
<keyword evidence="2 5" id="KW-0238">DNA-binding</keyword>
<dbReference type="PROSITE" id="PS00356">
    <property type="entry name" value="HTH_LACI_1"/>
    <property type="match status" value="1"/>
</dbReference>
<keyword evidence="3" id="KW-0804">Transcription</keyword>
<dbReference type="GO" id="GO:0000976">
    <property type="term" value="F:transcription cis-regulatory region binding"/>
    <property type="evidence" value="ECO:0007669"/>
    <property type="project" value="TreeGrafter"/>
</dbReference>
<dbReference type="Proteomes" id="UP000474159">
    <property type="component" value="Unassembled WGS sequence"/>
</dbReference>
<dbReference type="CDD" id="cd01392">
    <property type="entry name" value="HTH_LacI"/>
    <property type="match status" value="1"/>
</dbReference>
<dbReference type="Pfam" id="PF00532">
    <property type="entry name" value="Peripla_BP_1"/>
    <property type="match status" value="1"/>
</dbReference>
<evidence type="ECO:0000259" key="4">
    <source>
        <dbReference type="PROSITE" id="PS50932"/>
    </source>
</evidence>
<dbReference type="EMBL" id="VZZK01000008">
    <property type="protein sequence ID" value="KAB1079511.1"/>
    <property type="molecule type" value="Genomic_DNA"/>
</dbReference>
<evidence type="ECO:0000256" key="3">
    <source>
        <dbReference type="ARBA" id="ARBA00023163"/>
    </source>
</evidence>
<proteinExistence type="predicted"/>
<dbReference type="PANTHER" id="PTHR30146:SF33">
    <property type="entry name" value="TRANSCRIPTIONAL REGULATOR"/>
    <property type="match status" value="1"/>
</dbReference>
<accession>A0A6L3T3E5</accession>
<dbReference type="AlphaFoldDB" id="A0A6L3T3E5"/>
<dbReference type="GO" id="GO:0003700">
    <property type="term" value="F:DNA-binding transcription factor activity"/>
    <property type="evidence" value="ECO:0007669"/>
    <property type="project" value="TreeGrafter"/>
</dbReference>
<dbReference type="SUPFAM" id="SSF47413">
    <property type="entry name" value="lambda repressor-like DNA-binding domains"/>
    <property type="match status" value="1"/>
</dbReference>
<dbReference type="PANTHER" id="PTHR30146">
    <property type="entry name" value="LACI-RELATED TRANSCRIPTIONAL REPRESSOR"/>
    <property type="match status" value="1"/>
</dbReference>
<dbReference type="PROSITE" id="PS50932">
    <property type="entry name" value="HTH_LACI_2"/>
    <property type="match status" value="1"/>
</dbReference>
<dbReference type="InterPro" id="IPR000843">
    <property type="entry name" value="HTH_LacI"/>
</dbReference>
<comment type="caution">
    <text evidence="5">The sequence shown here is derived from an EMBL/GenBank/DDBJ whole genome shotgun (WGS) entry which is preliminary data.</text>
</comment>
<dbReference type="SMART" id="SM00354">
    <property type="entry name" value="HTH_LACI"/>
    <property type="match status" value="1"/>
</dbReference>
<evidence type="ECO:0000313" key="5">
    <source>
        <dbReference type="EMBL" id="KAB1079511.1"/>
    </source>
</evidence>
<dbReference type="Pfam" id="PF00356">
    <property type="entry name" value="LacI"/>
    <property type="match status" value="1"/>
</dbReference>
<feature type="domain" description="HTH lacI-type" evidence="4">
    <location>
        <begin position="11"/>
        <end position="65"/>
    </location>
</feature>
<dbReference type="Gene3D" id="3.40.50.2300">
    <property type="match status" value="2"/>
</dbReference>
<dbReference type="InterPro" id="IPR010982">
    <property type="entry name" value="Lambda_DNA-bd_dom_sf"/>
</dbReference>
<dbReference type="InterPro" id="IPR028082">
    <property type="entry name" value="Peripla_BP_I"/>
</dbReference>
<evidence type="ECO:0000313" key="6">
    <source>
        <dbReference type="Proteomes" id="UP000474159"/>
    </source>
</evidence>
<dbReference type="RefSeq" id="WP_150999775.1">
    <property type="nucleotide sequence ID" value="NZ_VZZK01000008.1"/>
</dbReference>
<dbReference type="Gene3D" id="1.10.260.40">
    <property type="entry name" value="lambda repressor-like DNA-binding domains"/>
    <property type="match status" value="1"/>
</dbReference>
<organism evidence="5 6">
    <name type="scientific">Methylobacterium soli</name>
    <dbReference type="NCBI Taxonomy" id="553447"/>
    <lineage>
        <taxon>Bacteria</taxon>
        <taxon>Pseudomonadati</taxon>
        <taxon>Pseudomonadota</taxon>
        <taxon>Alphaproteobacteria</taxon>
        <taxon>Hyphomicrobiales</taxon>
        <taxon>Methylobacteriaceae</taxon>
        <taxon>Methylobacterium</taxon>
    </lineage>
</organism>
<dbReference type="CDD" id="cd01575">
    <property type="entry name" value="PBP1_GntR"/>
    <property type="match status" value="1"/>
</dbReference>
<reference evidence="5 6" key="1">
    <citation type="submission" date="2019-09" db="EMBL/GenBank/DDBJ databases">
        <title>YIM 48816 draft genome.</title>
        <authorList>
            <person name="Jiang L."/>
        </authorList>
    </citation>
    <scope>NUCLEOTIDE SEQUENCE [LARGE SCALE GENOMIC DNA]</scope>
    <source>
        <strain evidence="5 6">YIM 48816</strain>
    </source>
</reference>
<gene>
    <name evidence="5" type="ORF">F6X53_09435</name>
</gene>